<evidence type="ECO:0000256" key="6">
    <source>
        <dbReference type="ARBA" id="ARBA00022741"/>
    </source>
</evidence>
<accession>A0A430A966</accession>
<dbReference type="Gene3D" id="3.40.50.300">
    <property type="entry name" value="P-loop containing nucleotide triphosphate hydrolases"/>
    <property type="match status" value="1"/>
</dbReference>
<dbReference type="Proteomes" id="UP000287101">
    <property type="component" value="Unassembled WGS sequence"/>
</dbReference>
<evidence type="ECO:0000256" key="7">
    <source>
        <dbReference type="ARBA" id="ARBA00022763"/>
    </source>
</evidence>
<keyword evidence="4 12" id="KW-0963">Cytoplasm</keyword>
<dbReference type="CDD" id="cd03242">
    <property type="entry name" value="ABC_RecF"/>
    <property type="match status" value="1"/>
</dbReference>
<dbReference type="GO" id="GO:0005524">
    <property type="term" value="F:ATP binding"/>
    <property type="evidence" value="ECO:0007669"/>
    <property type="project" value="UniProtKB-UniRule"/>
</dbReference>
<dbReference type="RefSeq" id="WP_126831879.1">
    <property type="nucleotide sequence ID" value="NZ_CBCRYB010000001.1"/>
</dbReference>
<evidence type="ECO:0000256" key="3">
    <source>
        <dbReference type="ARBA" id="ARBA00020170"/>
    </source>
</evidence>
<dbReference type="PROSITE" id="PS00618">
    <property type="entry name" value="RECF_2"/>
    <property type="match status" value="1"/>
</dbReference>
<dbReference type="SUPFAM" id="SSF52540">
    <property type="entry name" value="P-loop containing nucleoside triphosphate hydrolases"/>
    <property type="match status" value="1"/>
</dbReference>
<dbReference type="PANTHER" id="PTHR32182">
    <property type="entry name" value="DNA REPLICATION AND REPAIR PROTEIN RECF"/>
    <property type="match status" value="1"/>
</dbReference>
<reference evidence="15 16" key="1">
    <citation type="submission" date="2017-05" db="EMBL/GenBank/DDBJ databases">
        <title>Vagococcus spp. assemblies.</title>
        <authorList>
            <person name="Gulvik C.A."/>
        </authorList>
    </citation>
    <scope>NUCLEOTIDE SEQUENCE [LARGE SCALE GENOMIC DNA]</scope>
    <source>
        <strain evidence="15 16">CCUG 41755</strain>
    </source>
</reference>
<dbReference type="InterPro" id="IPR042174">
    <property type="entry name" value="RecF_2"/>
</dbReference>
<comment type="subcellular location">
    <subcellularLocation>
        <location evidence="1 12 13">Cytoplasm</location>
    </subcellularLocation>
</comment>
<evidence type="ECO:0000313" key="16">
    <source>
        <dbReference type="Proteomes" id="UP000287101"/>
    </source>
</evidence>
<dbReference type="GO" id="GO:0003697">
    <property type="term" value="F:single-stranded DNA binding"/>
    <property type="evidence" value="ECO:0007669"/>
    <property type="project" value="UniProtKB-UniRule"/>
</dbReference>
<keyword evidence="10 12" id="KW-0234">DNA repair</keyword>
<evidence type="ECO:0000256" key="4">
    <source>
        <dbReference type="ARBA" id="ARBA00022490"/>
    </source>
</evidence>
<name>A0A430A966_9ENTE</name>
<evidence type="ECO:0000256" key="11">
    <source>
        <dbReference type="ARBA" id="ARBA00023236"/>
    </source>
</evidence>
<keyword evidence="7 12" id="KW-0227">DNA damage</keyword>
<dbReference type="GO" id="GO:0005737">
    <property type="term" value="C:cytoplasm"/>
    <property type="evidence" value="ECO:0007669"/>
    <property type="project" value="UniProtKB-SubCell"/>
</dbReference>
<evidence type="ECO:0000256" key="1">
    <source>
        <dbReference type="ARBA" id="ARBA00004496"/>
    </source>
</evidence>
<dbReference type="GO" id="GO:0000731">
    <property type="term" value="P:DNA synthesis involved in DNA repair"/>
    <property type="evidence" value="ECO:0007669"/>
    <property type="project" value="TreeGrafter"/>
</dbReference>
<evidence type="ECO:0000256" key="8">
    <source>
        <dbReference type="ARBA" id="ARBA00022840"/>
    </source>
</evidence>
<dbReference type="OrthoDB" id="9803889at2"/>
<keyword evidence="5 12" id="KW-0235">DNA replication</keyword>
<evidence type="ECO:0000256" key="12">
    <source>
        <dbReference type="HAMAP-Rule" id="MF_00365"/>
    </source>
</evidence>
<dbReference type="HAMAP" id="MF_00365">
    <property type="entry name" value="RecF"/>
    <property type="match status" value="1"/>
</dbReference>
<dbReference type="Gene3D" id="1.20.1050.90">
    <property type="entry name" value="RecF/RecN/SMC, N-terminal domain"/>
    <property type="match status" value="1"/>
</dbReference>
<evidence type="ECO:0000256" key="9">
    <source>
        <dbReference type="ARBA" id="ARBA00023125"/>
    </source>
</evidence>
<evidence type="ECO:0000256" key="2">
    <source>
        <dbReference type="ARBA" id="ARBA00008016"/>
    </source>
</evidence>
<feature type="binding site" evidence="12">
    <location>
        <begin position="30"/>
        <end position="37"/>
    </location>
    <ligand>
        <name>ATP</name>
        <dbReference type="ChEBI" id="CHEBI:30616"/>
    </ligand>
</feature>
<dbReference type="GO" id="GO:0006302">
    <property type="term" value="P:double-strand break repair"/>
    <property type="evidence" value="ECO:0007669"/>
    <property type="project" value="TreeGrafter"/>
</dbReference>
<dbReference type="InterPro" id="IPR027417">
    <property type="entry name" value="P-loop_NTPase"/>
</dbReference>
<keyword evidence="11 12" id="KW-0742">SOS response</keyword>
<dbReference type="GO" id="GO:0009432">
    <property type="term" value="P:SOS response"/>
    <property type="evidence" value="ECO:0007669"/>
    <property type="project" value="UniProtKB-UniRule"/>
</dbReference>
<keyword evidence="6 12" id="KW-0547">Nucleotide-binding</keyword>
<dbReference type="InterPro" id="IPR001238">
    <property type="entry name" value="DNA-binding_RecF"/>
</dbReference>
<dbReference type="InterPro" id="IPR018078">
    <property type="entry name" value="DNA-binding_RecF_CS"/>
</dbReference>
<organism evidence="15 16">
    <name type="scientific">Vagococcus fessus</name>
    <dbReference type="NCBI Taxonomy" id="120370"/>
    <lineage>
        <taxon>Bacteria</taxon>
        <taxon>Bacillati</taxon>
        <taxon>Bacillota</taxon>
        <taxon>Bacilli</taxon>
        <taxon>Lactobacillales</taxon>
        <taxon>Enterococcaceae</taxon>
        <taxon>Vagococcus</taxon>
    </lineage>
</organism>
<dbReference type="NCBIfam" id="TIGR00611">
    <property type="entry name" value="recf"/>
    <property type="match status" value="1"/>
</dbReference>
<evidence type="ECO:0000256" key="10">
    <source>
        <dbReference type="ARBA" id="ARBA00023204"/>
    </source>
</evidence>
<dbReference type="AlphaFoldDB" id="A0A430A966"/>
<evidence type="ECO:0000256" key="5">
    <source>
        <dbReference type="ARBA" id="ARBA00022705"/>
    </source>
</evidence>
<protein>
    <recommendedName>
        <fullName evidence="3 12">DNA replication and repair protein RecF</fullName>
    </recommendedName>
</protein>
<dbReference type="Pfam" id="PF02463">
    <property type="entry name" value="SMC_N"/>
    <property type="match status" value="1"/>
</dbReference>
<keyword evidence="16" id="KW-1185">Reference proteome</keyword>
<sequence>MRVTNIQLENYRNYEKLSLEFSRDLVIFLGENAQGKTNLLESIYVLAMTRSHRTTTEKELIQWDKDYARLLSYIEKKNHGISLEMAISKKGKKTKVNHIEQKKLSDYIGELNVVLFAPEDLFLIKGAPQIRRRFVDMELGQIDPIYLHHLTTYQKVLKQRNKYLKQLAFKGNKEGDEYLDVLSEQLANAGSKVIFSRYQFIEKLEKWAHDIHQGITDSRETLKMKYESSVSVKENMSQEEIESIFFNELMKSKLKELHKQTTLFGPHRDDLLFYINDQDVQTYGSQGQQRTAALSLKLAEIELINSEIGEYPILLLDDVMSELDDERQIHLLKTIEGKVQTFVTTTTLKHLKNRLQSEPEIFMVTKGKVERKSEQE</sequence>
<dbReference type="FunFam" id="1.20.1050.90:FF:000002">
    <property type="entry name" value="DNA replication and repair protein RecF"/>
    <property type="match status" value="1"/>
</dbReference>
<gene>
    <name evidence="12" type="primary">recF</name>
    <name evidence="15" type="ORF">CBF31_08145</name>
</gene>
<evidence type="ECO:0000256" key="13">
    <source>
        <dbReference type="RuleBase" id="RU000578"/>
    </source>
</evidence>
<comment type="similarity">
    <text evidence="2 12 13">Belongs to the RecF family.</text>
</comment>
<comment type="caution">
    <text evidence="15">The sequence shown here is derived from an EMBL/GenBank/DDBJ whole genome shotgun (WGS) entry which is preliminary data.</text>
</comment>
<dbReference type="GO" id="GO:0006260">
    <property type="term" value="P:DNA replication"/>
    <property type="evidence" value="ECO:0007669"/>
    <property type="project" value="UniProtKB-UniRule"/>
</dbReference>
<proteinExistence type="inferred from homology"/>
<dbReference type="InterPro" id="IPR003395">
    <property type="entry name" value="RecF/RecN/SMC_N"/>
</dbReference>
<evidence type="ECO:0000259" key="14">
    <source>
        <dbReference type="Pfam" id="PF02463"/>
    </source>
</evidence>
<dbReference type="PANTHER" id="PTHR32182:SF0">
    <property type="entry name" value="DNA REPLICATION AND REPAIR PROTEIN RECF"/>
    <property type="match status" value="1"/>
</dbReference>
<keyword evidence="9 12" id="KW-0238">DNA-binding</keyword>
<evidence type="ECO:0000313" key="15">
    <source>
        <dbReference type="EMBL" id="RSU03672.1"/>
    </source>
</evidence>
<feature type="domain" description="RecF/RecN/SMC N-terminal" evidence="14">
    <location>
        <begin position="3"/>
        <end position="367"/>
    </location>
</feature>
<keyword evidence="8 12" id="KW-0067">ATP-binding</keyword>
<dbReference type="PROSITE" id="PS00617">
    <property type="entry name" value="RECF_1"/>
    <property type="match status" value="1"/>
</dbReference>
<dbReference type="EMBL" id="NGJY01000002">
    <property type="protein sequence ID" value="RSU03672.1"/>
    <property type="molecule type" value="Genomic_DNA"/>
</dbReference>
<comment type="function">
    <text evidence="12 13">The RecF protein is involved in DNA metabolism; it is required for DNA replication and normal SOS inducibility. RecF binds preferentially to single-stranded, linear DNA. It also seems to bind ATP.</text>
</comment>